<dbReference type="EC" id="1.1.1.1" evidence="4"/>
<evidence type="ECO:0000259" key="3">
    <source>
        <dbReference type="Pfam" id="PF00171"/>
    </source>
</evidence>
<dbReference type="InterPro" id="IPR016162">
    <property type="entry name" value="Ald_DH_N"/>
</dbReference>
<dbReference type="Gene3D" id="3.40.605.10">
    <property type="entry name" value="Aldehyde Dehydrogenase, Chain A, domain 1"/>
    <property type="match status" value="1"/>
</dbReference>
<dbReference type="InterPro" id="IPR015590">
    <property type="entry name" value="Aldehyde_DH_dom"/>
</dbReference>
<protein>
    <submittedName>
        <fullName evidence="4">Alcohol dehydrogenase</fullName>
        <ecNumber evidence="4">1.1.1.1</ecNumber>
    </submittedName>
</protein>
<dbReference type="FunFam" id="3.40.605.10:FF:000008">
    <property type="entry name" value="Aldehyde-alcohol dehydrogenase"/>
    <property type="match status" value="1"/>
</dbReference>
<keyword evidence="2" id="KW-0520">NAD</keyword>
<proteinExistence type="predicted"/>
<keyword evidence="1 4" id="KW-0560">Oxidoreductase</keyword>
<dbReference type="PANTHER" id="PTHR11699">
    <property type="entry name" value="ALDEHYDE DEHYDROGENASE-RELATED"/>
    <property type="match status" value="1"/>
</dbReference>
<dbReference type="AlphaFoldDB" id="A0A379VUB8"/>
<dbReference type="SUPFAM" id="SSF53720">
    <property type="entry name" value="ALDH-like"/>
    <property type="match status" value="1"/>
</dbReference>
<accession>A0A379VUB8</accession>
<dbReference type="GO" id="GO:0004022">
    <property type="term" value="F:alcohol dehydrogenase (NAD+) activity"/>
    <property type="evidence" value="ECO:0007669"/>
    <property type="project" value="UniProtKB-EC"/>
</dbReference>
<feature type="domain" description="Aldehyde dehydrogenase" evidence="3">
    <location>
        <begin position="26"/>
        <end position="273"/>
    </location>
</feature>
<evidence type="ECO:0000256" key="1">
    <source>
        <dbReference type="ARBA" id="ARBA00023002"/>
    </source>
</evidence>
<organism evidence="4 5">
    <name type="scientific">Salmonella enterica I</name>
    <dbReference type="NCBI Taxonomy" id="59201"/>
    <lineage>
        <taxon>Bacteria</taxon>
        <taxon>Pseudomonadati</taxon>
        <taxon>Pseudomonadota</taxon>
        <taxon>Gammaproteobacteria</taxon>
        <taxon>Enterobacterales</taxon>
        <taxon>Enterobacteriaceae</taxon>
        <taxon>Salmonella</taxon>
    </lineage>
</organism>
<dbReference type="Proteomes" id="UP000254346">
    <property type="component" value="Unassembled WGS sequence"/>
</dbReference>
<sequence>MTFAAAFCGGASLFPFEVSMSINSIEELNALVARVKKAQRQYASFTQQQVDKIFRAAALAAADARIPLAKMAVAESGMGIVEDKVIKNHFASEYIYNAYKDEKTCGVLSEDDTFGTITIAEPVGIICGIVPTTNPTSTAIFKSLISLKTRNAIIFSPHPRAKEATNKAADIVLQAAIAAGAPKDLIGWIDQPSVELSNALMHHPDINLILATGGPGMVKAAYSSGKPAIGVGAGNTPVVIDETADIKRAVASILMSKTFDNGVICASEQSVVVV</sequence>
<reference evidence="4 5" key="1">
    <citation type="submission" date="2018-06" db="EMBL/GenBank/DDBJ databases">
        <authorList>
            <consortium name="Pathogen Informatics"/>
            <person name="Doyle S."/>
        </authorList>
    </citation>
    <scope>NUCLEOTIDE SEQUENCE [LARGE SCALE GENOMIC DNA]</scope>
    <source>
        <strain evidence="4 5">NCTC8256</strain>
    </source>
</reference>
<gene>
    <name evidence="4" type="primary">adh_4</name>
    <name evidence="4" type="ORF">NCTC8256_04122</name>
</gene>
<evidence type="ECO:0000313" key="5">
    <source>
        <dbReference type="Proteomes" id="UP000254346"/>
    </source>
</evidence>
<evidence type="ECO:0000256" key="2">
    <source>
        <dbReference type="ARBA" id="ARBA00023027"/>
    </source>
</evidence>
<dbReference type="Pfam" id="PF00171">
    <property type="entry name" value="Aldedh"/>
    <property type="match status" value="1"/>
</dbReference>
<name>A0A379VUB8_SALET</name>
<dbReference type="InterPro" id="IPR016161">
    <property type="entry name" value="Ald_DH/histidinol_DH"/>
</dbReference>
<dbReference type="EMBL" id="UGXR01000001">
    <property type="protein sequence ID" value="SUH10128.1"/>
    <property type="molecule type" value="Genomic_DNA"/>
</dbReference>
<evidence type="ECO:0000313" key="4">
    <source>
        <dbReference type="EMBL" id="SUH10128.1"/>
    </source>
</evidence>